<protein>
    <submittedName>
        <fullName evidence="1">Uncharacterized protein</fullName>
    </submittedName>
</protein>
<dbReference type="Proteomes" id="UP000007485">
    <property type="component" value="Chromosome"/>
</dbReference>
<name>F0QWS8_VULM7</name>
<evidence type="ECO:0000313" key="2">
    <source>
        <dbReference type="Proteomes" id="UP000007485"/>
    </source>
</evidence>
<sequence length="193" mass="20769">MIYVFGEPPQWLIDVVKELDEDIVRVNDCNVPPHSVIISVSNPCMAKGSVVISLLPYGETIPIQRGTARGILSTIINLVKRIGNTRSIDEALSLLGLAKTEVVSTIGMTEVIVKDRVIPGSIYTITVLNTGEGKCTVALGRGTARGTLILDSLITLLLSNGGDIYIAKGDLVLELMALSMIFNINLTYSNPPY</sequence>
<evidence type="ECO:0000313" key="1">
    <source>
        <dbReference type="EMBL" id="ADY02295.1"/>
    </source>
</evidence>
<proteinExistence type="predicted"/>
<gene>
    <name evidence="1" type="ordered locus">VMUT_2098</name>
</gene>
<dbReference type="KEGG" id="vmo:VMUT_2098"/>
<organism evidence="1 2">
    <name type="scientific">Vulcanisaeta moutnovskia (strain 768-28)</name>
    <dbReference type="NCBI Taxonomy" id="985053"/>
    <lineage>
        <taxon>Archaea</taxon>
        <taxon>Thermoproteota</taxon>
        <taxon>Thermoprotei</taxon>
        <taxon>Thermoproteales</taxon>
        <taxon>Thermoproteaceae</taxon>
        <taxon>Vulcanisaeta</taxon>
    </lineage>
</organism>
<accession>F0QWS8</accession>
<dbReference type="AlphaFoldDB" id="F0QWS8"/>
<dbReference type="STRING" id="985053.VMUT_2098"/>
<dbReference type="HOGENOM" id="CLU_1406044_0_0_2"/>
<dbReference type="GeneID" id="10289750"/>
<keyword evidence="2" id="KW-1185">Reference proteome</keyword>
<dbReference type="EMBL" id="CP002529">
    <property type="protein sequence ID" value="ADY02295.1"/>
    <property type="molecule type" value="Genomic_DNA"/>
</dbReference>
<reference evidence="1 2" key="1">
    <citation type="journal article" date="2011" name="J. Bacteriol.">
        <title>Complete genome sequence of 'Vulcanisaeta moutnovskia' strain 768-28, a novel member of the hyperthermophilic crenarchaeal genus vulcanisaeta.</title>
        <authorList>
            <person name="Gumerov V.M."/>
            <person name="Mardanov A.V."/>
            <person name="Beletsky A.V."/>
            <person name="Prokofeva M.I."/>
            <person name="Bonch-Osmolovskaya E.A."/>
            <person name="Ravin N.V."/>
            <person name="Skryabin K.G."/>
        </authorList>
    </citation>
    <scope>NUCLEOTIDE SEQUENCE [LARGE SCALE GENOMIC DNA]</scope>
    <source>
        <strain evidence="1 2">768-28</strain>
    </source>
</reference>
<dbReference type="eggNOG" id="arCOG13848">
    <property type="taxonomic scope" value="Archaea"/>
</dbReference>
<dbReference type="RefSeq" id="WP_013605456.1">
    <property type="nucleotide sequence ID" value="NC_015151.1"/>
</dbReference>